<evidence type="ECO:0000313" key="2">
    <source>
        <dbReference type="Proteomes" id="UP000807115"/>
    </source>
</evidence>
<accession>A0A921QRL9</accession>
<protein>
    <submittedName>
        <fullName evidence="1">Uncharacterized protein</fullName>
    </submittedName>
</protein>
<sequence>MASRAAGAVGGFRCGAGSDTDPSLGRVDSSPPLCSLGMSHTAWTRRGRAWFAW</sequence>
<reference evidence="1" key="1">
    <citation type="journal article" date="2019" name="BMC Genomics">
        <title>A new reference genome for Sorghum bicolor reveals high levels of sequence similarity between sweet and grain genotypes: implications for the genetics of sugar metabolism.</title>
        <authorList>
            <person name="Cooper E.A."/>
            <person name="Brenton Z.W."/>
            <person name="Flinn B.S."/>
            <person name="Jenkins J."/>
            <person name="Shu S."/>
            <person name="Flowers D."/>
            <person name="Luo F."/>
            <person name="Wang Y."/>
            <person name="Xia P."/>
            <person name="Barry K."/>
            <person name="Daum C."/>
            <person name="Lipzen A."/>
            <person name="Yoshinaga Y."/>
            <person name="Schmutz J."/>
            <person name="Saski C."/>
            <person name="Vermerris W."/>
            <person name="Kresovich S."/>
        </authorList>
    </citation>
    <scope>NUCLEOTIDE SEQUENCE</scope>
</reference>
<comment type="caution">
    <text evidence="1">The sequence shown here is derived from an EMBL/GenBank/DDBJ whole genome shotgun (WGS) entry which is preliminary data.</text>
</comment>
<dbReference type="AlphaFoldDB" id="A0A921QRL9"/>
<dbReference type="EMBL" id="CM027685">
    <property type="protein sequence ID" value="KAG0525845.1"/>
    <property type="molecule type" value="Genomic_DNA"/>
</dbReference>
<evidence type="ECO:0000313" key="1">
    <source>
        <dbReference type="EMBL" id="KAG0525845.1"/>
    </source>
</evidence>
<organism evidence="1 2">
    <name type="scientific">Sorghum bicolor</name>
    <name type="common">Sorghum</name>
    <name type="synonym">Sorghum vulgare</name>
    <dbReference type="NCBI Taxonomy" id="4558"/>
    <lineage>
        <taxon>Eukaryota</taxon>
        <taxon>Viridiplantae</taxon>
        <taxon>Streptophyta</taxon>
        <taxon>Embryophyta</taxon>
        <taxon>Tracheophyta</taxon>
        <taxon>Spermatophyta</taxon>
        <taxon>Magnoliopsida</taxon>
        <taxon>Liliopsida</taxon>
        <taxon>Poales</taxon>
        <taxon>Poaceae</taxon>
        <taxon>PACMAD clade</taxon>
        <taxon>Panicoideae</taxon>
        <taxon>Andropogonodae</taxon>
        <taxon>Andropogoneae</taxon>
        <taxon>Sorghinae</taxon>
        <taxon>Sorghum</taxon>
    </lineage>
</organism>
<gene>
    <name evidence="1" type="ORF">BDA96_06G092500</name>
</gene>
<proteinExistence type="predicted"/>
<name>A0A921QRL9_SORBI</name>
<reference evidence="1" key="2">
    <citation type="submission" date="2020-10" db="EMBL/GenBank/DDBJ databases">
        <authorList>
            <person name="Cooper E.A."/>
            <person name="Brenton Z.W."/>
            <person name="Flinn B.S."/>
            <person name="Jenkins J."/>
            <person name="Shu S."/>
            <person name="Flowers D."/>
            <person name="Luo F."/>
            <person name="Wang Y."/>
            <person name="Xia P."/>
            <person name="Barry K."/>
            <person name="Daum C."/>
            <person name="Lipzen A."/>
            <person name="Yoshinaga Y."/>
            <person name="Schmutz J."/>
            <person name="Saski C."/>
            <person name="Vermerris W."/>
            <person name="Kresovich S."/>
        </authorList>
    </citation>
    <scope>NUCLEOTIDE SEQUENCE</scope>
</reference>
<dbReference type="Proteomes" id="UP000807115">
    <property type="component" value="Chromosome 6"/>
</dbReference>